<dbReference type="PANTHER" id="PTHR22884">
    <property type="entry name" value="SET DOMAIN PROTEINS"/>
    <property type="match status" value="1"/>
</dbReference>
<evidence type="ECO:0000256" key="3">
    <source>
        <dbReference type="ARBA" id="ARBA00022454"/>
    </source>
</evidence>
<feature type="domain" description="SET" evidence="8">
    <location>
        <begin position="57"/>
        <end position="179"/>
    </location>
</feature>
<keyword evidence="5" id="KW-0808">Transferase</keyword>
<dbReference type="Pfam" id="PF00856">
    <property type="entry name" value="SET"/>
    <property type="match status" value="1"/>
</dbReference>
<dbReference type="InterPro" id="IPR050777">
    <property type="entry name" value="SET2_Histone-Lys_MeTrsfase"/>
</dbReference>
<dbReference type="EMBL" id="QXGC01009744">
    <property type="protein sequence ID" value="KAE9157351.1"/>
    <property type="molecule type" value="Genomic_DNA"/>
</dbReference>
<dbReference type="GO" id="GO:0032259">
    <property type="term" value="P:methylation"/>
    <property type="evidence" value="ECO:0007669"/>
    <property type="project" value="UniProtKB-KW"/>
</dbReference>
<evidence type="ECO:0000313" key="10">
    <source>
        <dbReference type="Proteomes" id="UP000476176"/>
    </source>
</evidence>
<evidence type="ECO:0000256" key="7">
    <source>
        <dbReference type="ARBA" id="ARBA00023242"/>
    </source>
</evidence>
<comment type="caution">
    <text evidence="9">The sequence shown here is derived from an EMBL/GenBank/DDBJ whole genome shotgun (WGS) entry which is preliminary data.</text>
</comment>
<dbReference type="GO" id="GO:0005694">
    <property type="term" value="C:chromosome"/>
    <property type="evidence" value="ECO:0007669"/>
    <property type="project" value="UniProtKB-SubCell"/>
</dbReference>
<dbReference type="InterPro" id="IPR001214">
    <property type="entry name" value="SET_dom"/>
</dbReference>
<evidence type="ECO:0000256" key="1">
    <source>
        <dbReference type="ARBA" id="ARBA00004123"/>
    </source>
</evidence>
<feature type="non-terminal residue" evidence="9">
    <location>
        <position position="1"/>
    </location>
</feature>
<dbReference type="Proteomes" id="UP000476176">
    <property type="component" value="Unassembled WGS sequence"/>
</dbReference>
<comment type="subcellular location">
    <subcellularLocation>
        <location evidence="2">Chromosome</location>
    </subcellularLocation>
    <subcellularLocation>
        <location evidence="1">Nucleus</location>
    </subcellularLocation>
</comment>
<name>A0A6G0M7N9_9STRA</name>
<keyword evidence="4" id="KW-0489">Methyltransferase</keyword>
<dbReference type="AlphaFoldDB" id="A0A6G0M7N9"/>
<evidence type="ECO:0000256" key="2">
    <source>
        <dbReference type="ARBA" id="ARBA00004286"/>
    </source>
</evidence>
<sequence length="205" mass="22795">SCIRNDVKFPDIGRFDPCQCMGDCFWDSCSNVASASFCTQKYRNLGARCSNVPRTLSTLQLFETSRVGLGVYTTTDLDVGDVLGEYCGELTEFPAVVEGQPTLAVKQNSGYTLLYNTKSVNKNFVYVDALKCGSITRFISHSCDPNAAFVEQQTRSRVRVFVKMIKNVKAGAQVTVHFGNERRFTCACDQCWAPRVVEVSDSEEE</sequence>
<dbReference type="SMART" id="SM00317">
    <property type="entry name" value="SET"/>
    <property type="match status" value="1"/>
</dbReference>
<dbReference type="SUPFAM" id="SSF82199">
    <property type="entry name" value="SET domain"/>
    <property type="match status" value="1"/>
</dbReference>
<dbReference type="GO" id="GO:0008168">
    <property type="term" value="F:methyltransferase activity"/>
    <property type="evidence" value="ECO:0007669"/>
    <property type="project" value="UniProtKB-KW"/>
</dbReference>
<dbReference type="PROSITE" id="PS50280">
    <property type="entry name" value="SET"/>
    <property type="match status" value="1"/>
</dbReference>
<accession>A0A6G0M7N9</accession>
<dbReference type="Gene3D" id="2.170.270.10">
    <property type="entry name" value="SET domain"/>
    <property type="match status" value="1"/>
</dbReference>
<evidence type="ECO:0000313" key="9">
    <source>
        <dbReference type="EMBL" id="KAE9157351.1"/>
    </source>
</evidence>
<evidence type="ECO:0000256" key="6">
    <source>
        <dbReference type="ARBA" id="ARBA00022691"/>
    </source>
</evidence>
<evidence type="ECO:0000259" key="8">
    <source>
        <dbReference type="PROSITE" id="PS50280"/>
    </source>
</evidence>
<evidence type="ECO:0000256" key="5">
    <source>
        <dbReference type="ARBA" id="ARBA00022679"/>
    </source>
</evidence>
<gene>
    <name evidence="9" type="ORF">PF004_g32257</name>
</gene>
<dbReference type="GO" id="GO:0005634">
    <property type="term" value="C:nucleus"/>
    <property type="evidence" value="ECO:0007669"/>
    <property type="project" value="UniProtKB-SubCell"/>
</dbReference>
<organism evidence="9 10">
    <name type="scientific">Phytophthora fragariae</name>
    <dbReference type="NCBI Taxonomy" id="53985"/>
    <lineage>
        <taxon>Eukaryota</taxon>
        <taxon>Sar</taxon>
        <taxon>Stramenopiles</taxon>
        <taxon>Oomycota</taxon>
        <taxon>Peronosporomycetes</taxon>
        <taxon>Peronosporales</taxon>
        <taxon>Peronosporaceae</taxon>
        <taxon>Phytophthora</taxon>
    </lineage>
</organism>
<proteinExistence type="predicted"/>
<evidence type="ECO:0000256" key="4">
    <source>
        <dbReference type="ARBA" id="ARBA00022603"/>
    </source>
</evidence>
<reference evidence="9 10" key="1">
    <citation type="submission" date="2018-09" db="EMBL/GenBank/DDBJ databases">
        <title>Genomic investigation of the strawberry pathogen Phytophthora fragariae indicates pathogenicity is determined by transcriptional variation in three key races.</title>
        <authorList>
            <person name="Adams T.M."/>
            <person name="Armitage A.D."/>
            <person name="Sobczyk M.K."/>
            <person name="Bates H.J."/>
            <person name="Dunwell J.M."/>
            <person name="Nellist C.F."/>
            <person name="Harrison R.J."/>
        </authorList>
    </citation>
    <scope>NUCLEOTIDE SEQUENCE [LARGE SCALE GENOMIC DNA]</scope>
    <source>
        <strain evidence="9 10">BC-23</strain>
    </source>
</reference>
<protein>
    <recommendedName>
        <fullName evidence="8">SET domain-containing protein</fullName>
    </recommendedName>
</protein>
<dbReference type="InterPro" id="IPR046341">
    <property type="entry name" value="SET_dom_sf"/>
</dbReference>
<keyword evidence="7" id="KW-0539">Nucleus</keyword>
<keyword evidence="6" id="KW-0949">S-adenosyl-L-methionine</keyword>
<keyword evidence="3" id="KW-0158">Chromosome</keyword>